<keyword evidence="3" id="KW-1185">Reference proteome</keyword>
<sequence>MRGVLVLLLGLLFTSATGGATAEATKVARSSHRKLLQEAPDPFILSPLLPINWFIFRDAPTFEFNLDDPVFGYWVSFTSSLLRLNALSIELFGDLPLVELNIPQFSVFGGNGWNPLDEEGILAGASIAELAAWLEVEFFNLAVTQSIGRVRIFDRFGFEDLGLPGNFGDHYEVPWSADGLVEVNIVDDSFVNWVRTGGLADLLSRLTYPGFSGVNFSSV</sequence>
<feature type="signal peptide" evidence="1">
    <location>
        <begin position="1"/>
        <end position="22"/>
    </location>
</feature>
<evidence type="ECO:0000256" key="1">
    <source>
        <dbReference type="SAM" id="SignalP"/>
    </source>
</evidence>
<evidence type="ECO:0000313" key="3">
    <source>
        <dbReference type="Proteomes" id="UP001472866"/>
    </source>
</evidence>
<dbReference type="EMBL" id="CP151507">
    <property type="protein sequence ID" value="WZN63442.1"/>
    <property type="molecule type" value="Genomic_DNA"/>
</dbReference>
<accession>A0AAX4PAN0</accession>
<gene>
    <name evidence="2" type="ORF">HKI87_07g49910</name>
</gene>
<keyword evidence="1" id="KW-0732">Signal</keyword>
<evidence type="ECO:0000313" key="2">
    <source>
        <dbReference type="EMBL" id="WZN63442.1"/>
    </source>
</evidence>
<name>A0AAX4PAN0_9CHLO</name>
<reference evidence="2 3" key="1">
    <citation type="submission" date="2024-03" db="EMBL/GenBank/DDBJ databases">
        <title>Complete genome sequence of the green alga Chloropicon roscoffensis RCC1871.</title>
        <authorList>
            <person name="Lemieux C."/>
            <person name="Pombert J.-F."/>
            <person name="Otis C."/>
            <person name="Turmel M."/>
        </authorList>
    </citation>
    <scope>NUCLEOTIDE SEQUENCE [LARGE SCALE GENOMIC DNA]</scope>
    <source>
        <strain evidence="2 3">RCC1871</strain>
    </source>
</reference>
<dbReference type="AlphaFoldDB" id="A0AAX4PAN0"/>
<proteinExistence type="predicted"/>
<protein>
    <submittedName>
        <fullName evidence="2">Uncharacterized protein</fullName>
    </submittedName>
</protein>
<feature type="chain" id="PRO_5043421869" evidence="1">
    <location>
        <begin position="23"/>
        <end position="219"/>
    </location>
</feature>
<organism evidence="2 3">
    <name type="scientific">Chloropicon roscoffensis</name>
    <dbReference type="NCBI Taxonomy" id="1461544"/>
    <lineage>
        <taxon>Eukaryota</taxon>
        <taxon>Viridiplantae</taxon>
        <taxon>Chlorophyta</taxon>
        <taxon>Chloropicophyceae</taxon>
        <taxon>Chloropicales</taxon>
        <taxon>Chloropicaceae</taxon>
        <taxon>Chloropicon</taxon>
    </lineage>
</organism>
<dbReference type="Proteomes" id="UP001472866">
    <property type="component" value="Chromosome 07"/>
</dbReference>